<comment type="catalytic activity">
    <reaction evidence="2">
        <text>2,5-diamino-6-hydroxy-4-(5-phosphoribosylamino)-pyrimidine + H2O = 2,5,6-triamino-4-hydroxypyrimidine + D-ribose 5-phosphate</text>
        <dbReference type="Rhea" id="RHEA:23436"/>
        <dbReference type="ChEBI" id="CHEBI:15377"/>
        <dbReference type="ChEBI" id="CHEBI:58614"/>
        <dbReference type="ChEBI" id="CHEBI:78346"/>
        <dbReference type="ChEBI" id="CHEBI:137796"/>
    </reaction>
</comment>
<dbReference type="InterPro" id="IPR012816">
    <property type="entry name" value="NADAR"/>
</dbReference>
<comment type="catalytic activity">
    <reaction evidence="1">
        <text>5-amino-6-(5-phospho-D-ribosylamino)uracil + H2O = 5,6-diaminouracil + D-ribose 5-phosphate</text>
        <dbReference type="Rhea" id="RHEA:55020"/>
        <dbReference type="ChEBI" id="CHEBI:15377"/>
        <dbReference type="ChEBI" id="CHEBI:46252"/>
        <dbReference type="ChEBI" id="CHEBI:58453"/>
        <dbReference type="ChEBI" id="CHEBI:78346"/>
    </reaction>
</comment>
<proteinExistence type="predicted"/>
<protein>
    <submittedName>
        <fullName evidence="3">NADAR family protein</fullName>
    </submittedName>
</protein>
<dbReference type="RefSeq" id="WP_100884580.1">
    <property type="nucleotide sequence ID" value="NZ_BKMA01000014.1"/>
</dbReference>
<dbReference type="SUPFAM" id="SSF143990">
    <property type="entry name" value="YbiA-like"/>
    <property type="match status" value="1"/>
</dbReference>
<evidence type="ECO:0000313" key="3">
    <source>
        <dbReference type="EMBL" id="UUN97065.1"/>
    </source>
</evidence>
<sequence>MSDSQLLTTLQEHIKRGQKYSYLCFWGHRQKTPEKIDKSCLSQWYPAKFEIDGVDYQNTEQYMMAQKAKLFKDENIFQQILHTDDPKKIKALGRQVKNYQDEIWIAHRYEIVVQGNLAKFSQNNHLQQFLLSTSEQIIVEASPVDQIWGIGLAADHADAMNPLKWKGLNLLGFALMDVRKQL</sequence>
<organism evidence="3 4">
    <name type="scientific">Acinetobacter bereziniae</name>
    <name type="common">Acinetobacter genomosp. 10</name>
    <dbReference type="NCBI Taxonomy" id="106648"/>
    <lineage>
        <taxon>Bacteria</taxon>
        <taxon>Pseudomonadati</taxon>
        <taxon>Pseudomonadota</taxon>
        <taxon>Gammaproteobacteria</taxon>
        <taxon>Moraxellales</taxon>
        <taxon>Moraxellaceae</taxon>
        <taxon>Acinetobacter</taxon>
    </lineage>
</organism>
<dbReference type="CDD" id="cd15457">
    <property type="entry name" value="NADAR"/>
    <property type="match status" value="1"/>
</dbReference>
<evidence type="ECO:0000313" key="4">
    <source>
        <dbReference type="Proteomes" id="UP000644140"/>
    </source>
</evidence>
<dbReference type="EMBL" id="CP092085">
    <property type="protein sequence ID" value="UUN97065.1"/>
    <property type="molecule type" value="Genomic_DNA"/>
</dbReference>
<dbReference type="Proteomes" id="UP000644140">
    <property type="component" value="Chromosome"/>
</dbReference>
<evidence type="ECO:0000256" key="1">
    <source>
        <dbReference type="ARBA" id="ARBA00000022"/>
    </source>
</evidence>
<dbReference type="InterPro" id="IPR037238">
    <property type="entry name" value="YbiA-like_sf"/>
</dbReference>
<reference evidence="3" key="1">
    <citation type="submission" date="2022-02" db="EMBL/GenBank/DDBJ databases">
        <title>Characterization of Tn125 harboring carbapenem-resistant Acinetobacter bereziniae clinical isolates.</title>
        <authorList>
            <person name="Wong N.-K."/>
            <person name="Pan Q."/>
        </authorList>
    </citation>
    <scope>NUCLEOTIDE SEQUENCE</scope>
    <source>
        <strain evidence="3">GD03393</strain>
    </source>
</reference>
<name>A0A8I1ACW4_ACIBZ</name>
<dbReference type="AlphaFoldDB" id="A0A8I1ACW4"/>
<dbReference type="NCBIfam" id="TIGR02464">
    <property type="entry name" value="ribofla_fusion"/>
    <property type="match status" value="1"/>
</dbReference>
<dbReference type="Pfam" id="PF08719">
    <property type="entry name" value="NADAR"/>
    <property type="match status" value="1"/>
</dbReference>
<evidence type="ECO:0000256" key="2">
    <source>
        <dbReference type="ARBA" id="ARBA00000751"/>
    </source>
</evidence>
<gene>
    <name evidence="3" type="ORF">I9054_017140</name>
</gene>
<accession>A0A8I1ACW4</accession>
<dbReference type="Gene3D" id="1.10.357.40">
    <property type="entry name" value="YbiA-like"/>
    <property type="match status" value="1"/>
</dbReference>
<dbReference type="KEGG" id="aber:BSR55_04040"/>